<protein>
    <recommendedName>
        <fullName evidence="4">Carboxylic ester hydrolase</fullName>
        <ecNumber evidence="4">3.1.1.-</ecNumber>
    </recommendedName>
</protein>
<name>A0A7M4EBQ1_CROPO</name>
<dbReference type="GO" id="GO:0016787">
    <property type="term" value="F:hydrolase activity"/>
    <property type="evidence" value="ECO:0007669"/>
    <property type="project" value="UniProtKB-KW"/>
</dbReference>
<dbReference type="Proteomes" id="UP000594220">
    <property type="component" value="Unplaced"/>
</dbReference>
<dbReference type="AlphaFoldDB" id="A0A7M4EBQ1"/>
<feature type="signal peptide" evidence="4">
    <location>
        <begin position="1"/>
        <end position="18"/>
    </location>
</feature>
<evidence type="ECO:0000313" key="7">
    <source>
        <dbReference type="Proteomes" id="UP000594220"/>
    </source>
</evidence>
<evidence type="ECO:0000256" key="4">
    <source>
        <dbReference type="RuleBase" id="RU361235"/>
    </source>
</evidence>
<evidence type="ECO:0000256" key="1">
    <source>
        <dbReference type="ARBA" id="ARBA00005964"/>
    </source>
</evidence>
<dbReference type="InterPro" id="IPR019819">
    <property type="entry name" value="Carboxylesterase_B_CS"/>
</dbReference>
<dbReference type="SUPFAM" id="SSF53474">
    <property type="entry name" value="alpha/beta-Hydrolases"/>
    <property type="match status" value="1"/>
</dbReference>
<evidence type="ECO:0000259" key="5">
    <source>
        <dbReference type="Pfam" id="PF00135"/>
    </source>
</evidence>
<dbReference type="Pfam" id="PF00135">
    <property type="entry name" value="COesterase"/>
    <property type="match status" value="1"/>
</dbReference>
<dbReference type="FunFam" id="3.40.50.1820:FF:000011">
    <property type="entry name" value="Carboxylic ester hydrolase"/>
    <property type="match status" value="1"/>
</dbReference>
<dbReference type="Gene3D" id="3.40.50.1820">
    <property type="entry name" value="alpha/beta hydrolase"/>
    <property type="match status" value="1"/>
</dbReference>
<reference evidence="6" key="2">
    <citation type="submission" date="2025-09" db="UniProtKB">
        <authorList>
            <consortium name="Ensembl"/>
        </authorList>
    </citation>
    <scope>IDENTIFICATION</scope>
</reference>
<dbReference type="Ensembl" id="ENSCPRT00005008683.1">
    <property type="protein sequence ID" value="ENSCPRP00005007415.1"/>
    <property type="gene ID" value="ENSCPRG00005005246.1"/>
</dbReference>
<sequence>MWLLGVLLCAVGLTPAAGQKGGQPEVVTKYGRLLGKQISVAGADRLVNVFHGIPFAKPPVGPLRFSPPQPPEPWSNVRDSTSFPPMCLQDLRWVETMKIIEKFENPTTEISEDCLYLDVYTPASSNKKAKLPVMVWIHGGGFALGGASTYDGSALTAYENVVVVIIQYRLGILGFLSTGDEYARGNWGLLDQVAALQWVKDNIDTFGGDPESVTLFGESAGGISIGANILSPMSKGLFHKAISQSGVVTLPGSITSEPQFLTHVIANLAGCEMTSSAIVNCLRKKTEKELVTVTTDFLKQMEYIPPVLDGVFFPKEVDKLLADKEFSTVPYMVGVNNHEYGWIVPKLFKFPSVQERMHREDIISALDKMTSMLMLPAEFVSSVADEYLGDTNDPEELRAQFQEMLGDYFFVFPAVQVARCHRDSGASVYFYEFQHRPSIFKDTKPHFVKADHGDEIGFVFGNLFISGNSVLIGNGTEEEKQLSRKMMKYWANFARNGNPNGDDLMEWPVFDLKEQYLEFNLKQGKGQKLKEKRSEFWTKTLAEKLKTIKDKEKRTEL</sequence>
<keyword evidence="3" id="KW-1015">Disulfide bond</keyword>
<feature type="domain" description="Carboxylesterase type B" evidence="5">
    <location>
        <begin position="23"/>
        <end position="537"/>
    </location>
</feature>
<dbReference type="PROSITE" id="PS00122">
    <property type="entry name" value="CARBOXYLESTERASE_B_1"/>
    <property type="match status" value="1"/>
</dbReference>
<accession>A0A7M4EBQ1</accession>
<reference evidence="6" key="1">
    <citation type="submission" date="2025-08" db="UniProtKB">
        <authorList>
            <consortium name="Ensembl"/>
        </authorList>
    </citation>
    <scope>IDENTIFICATION</scope>
</reference>
<keyword evidence="7" id="KW-1185">Reference proteome</keyword>
<dbReference type="InterPro" id="IPR029058">
    <property type="entry name" value="AB_hydrolase_fold"/>
</dbReference>
<keyword evidence="2 4" id="KW-0378">Hydrolase</keyword>
<dbReference type="InterPro" id="IPR050309">
    <property type="entry name" value="Type-B_Carboxylest/Lipase"/>
</dbReference>
<dbReference type="GeneTree" id="ENSGT00940000155200"/>
<evidence type="ECO:0000256" key="2">
    <source>
        <dbReference type="ARBA" id="ARBA00022801"/>
    </source>
</evidence>
<evidence type="ECO:0000256" key="3">
    <source>
        <dbReference type="ARBA" id="ARBA00023157"/>
    </source>
</evidence>
<dbReference type="EC" id="3.1.1.-" evidence="4"/>
<comment type="similarity">
    <text evidence="1 4">Belongs to the type-B carboxylesterase/lipase family.</text>
</comment>
<dbReference type="InterPro" id="IPR019826">
    <property type="entry name" value="Carboxylesterase_B_AS"/>
</dbReference>
<keyword evidence="4" id="KW-0732">Signal</keyword>
<gene>
    <name evidence="6" type="primary">LOC109310613</name>
</gene>
<evidence type="ECO:0000313" key="6">
    <source>
        <dbReference type="Ensembl" id="ENSCPRP00005007415.1"/>
    </source>
</evidence>
<dbReference type="InterPro" id="IPR002018">
    <property type="entry name" value="CarbesteraseB"/>
</dbReference>
<dbReference type="PROSITE" id="PS00941">
    <property type="entry name" value="CARBOXYLESTERASE_B_2"/>
    <property type="match status" value="1"/>
</dbReference>
<dbReference type="GeneID" id="109310613"/>
<organism evidence="6 7">
    <name type="scientific">Crocodylus porosus</name>
    <name type="common">Saltwater crocodile</name>
    <name type="synonym">Estuarine crocodile</name>
    <dbReference type="NCBI Taxonomy" id="8502"/>
    <lineage>
        <taxon>Eukaryota</taxon>
        <taxon>Metazoa</taxon>
        <taxon>Chordata</taxon>
        <taxon>Craniata</taxon>
        <taxon>Vertebrata</taxon>
        <taxon>Euteleostomi</taxon>
        <taxon>Archelosauria</taxon>
        <taxon>Archosauria</taxon>
        <taxon>Crocodylia</taxon>
        <taxon>Longirostres</taxon>
        <taxon>Crocodylidae</taxon>
        <taxon>Crocodylus</taxon>
    </lineage>
</organism>
<feature type="chain" id="PRO_5029935081" description="Carboxylic ester hydrolase" evidence="4">
    <location>
        <begin position="19"/>
        <end position="557"/>
    </location>
</feature>
<proteinExistence type="inferred from homology"/>
<dbReference type="OMA" id="SIAHHIM"/>
<dbReference type="RefSeq" id="XP_019391417.1">
    <property type="nucleotide sequence ID" value="XM_019535872.1"/>
</dbReference>
<dbReference type="CDD" id="cd00312">
    <property type="entry name" value="Esterase_lipase"/>
    <property type="match status" value="1"/>
</dbReference>
<dbReference type="PANTHER" id="PTHR11559">
    <property type="entry name" value="CARBOXYLESTERASE"/>
    <property type="match status" value="1"/>
</dbReference>
<dbReference type="OrthoDB" id="3200163at2759"/>
<dbReference type="KEGG" id="cpoo:109310613"/>